<dbReference type="Gene3D" id="3.90.960.10">
    <property type="entry name" value="YbaK/aminoacyl-tRNA synthetase-associated domain"/>
    <property type="match status" value="1"/>
</dbReference>
<dbReference type="PANTHER" id="PTHR30411:SF0">
    <property type="entry name" value="CYS-TRNA(PRO)_CYS-TRNA(CYS) DEACYLASE YBAK"/>
    <property type="match status" value="1"/>
</dbReference>
<dbReference type="EC" id="4.2.-.-" evidence="4"/>
<evidence type="ECO:0000256" key="3">
    <source>
        <dbReference type="ARBA" id="ARBA00023239"/>
    </source>
</evidence>
<accession>A0A7T0KGT4</accession>
<gene>
    <name evidence="6" type="ORF">G7Y31_03060</name>
</gene>
<evidence type="ECO:0000313" key="7">
    <source>
        <dbReference type="Proteomes" id="UP000594681"/>
    </source>
</evidence>
<dbReference type="EMBL" id="CP064954">
    <property type="protein sequence ID" value="QPK79699.1"/>
    <property type="molecule type" value="Genomic_DNA"/>
</dbReference>
<dbReference type="GO" id="GO:0006412">
    <property type="term" value="P:translation"/>
    <property type="evidence" value="ECO:0007669"/>
    <property type="project" value="UniProtKB-KW"/>
</dbReference>
<dbReference type="PIRSF" id="PIRSF006181">
    <property type="entry name" value="EbsC_YbaK"/>
    <property type="match status" value="1"/>
</dbReference>
<evidence type="ECO:0000256" key="1">
    <source>
        <dbReference type="ARBA" id="ARBA00009798"/>
    </source>
</evidence>
<dbReference type="InterPro" id="IPR007214">
    <property type="entry name" value="YbaK/aa-tRNA-synth-assoc-dom"/>
</dbReference>
<keyword evidence="7" id="KW-1185">Reference proteome</keyword>
<comment type="similarity">
    <text evidence="1 4">Belongs to the prolyl-tRNA editing family. YbaK/EbsC subfamily.</text>
</comment>
<evidence type="ECO:0000259" key="5">
    <source>
        <dbReference type="Pfam" id="PF04073"/>
    </source>
</evidence>
<dbReference type="InterPro" id="IPR036754">
    <property type="entry name" value="YbaK/aa-tRNA-synt-asso_dom_sf"/>
</dbReference>
<reference evidence="6 7" key="1">
    <citation type="submission" date="2020-11" db="EMBL/GenBank/DDBJ databases">
        <title>Corynebacterium sp. ZJ-599.</title>
        <authorList>
            <person name="Zhou J."/>
        </authorList>
    </citation>
    <scope>NUCLEOTIDE SEQUENCE [LARGE SCALE GENOMIC DNA]</scope>
    <source>
        <strain evidence="6 7">ZJ-599</strain>
    </source>
</reference>
<dbReference type="InterPro" id="IPR004369">
    <property type="entry name" value="Prolyl-tRNA_editing_YbaK/EbsC"/>
</dbReference>
<evidence type="ECO:0000256" key="2">
    <source>
        <dbReference type="ARBA" id="ARBA00022917"/>
    </source>
</evidence>
<keyword evidence="2 4" id="KW-0648">Protein biosynthesis</keyword>
<sequence>MAKKSPRAATPALKILEQAGIAHTVHTFASGQDNFGQHAVAALGVEPERVFKTLVIDLTAGKGPRRALAVCVVPMTHQLSLKKAAAAHGVAKVCMAESADAAKSSGYVPGGISPLGHKQPLPTVWDESALLCDSVFFSGGKRGLDIEMDPQLLPQVLEVTFADVVAD</sequence>
<evidence type="ECO:0000313" key="6">
    <source>
        <dbReference type="EMBL" id="QPK79699.1"/>
    </source>
</evidence>
<dbReference type="SUPFAM" id="SSF55826">
    <property type="entry name" value="YbaK/ProRS associated domain"/>
    <property type="match status" value="1"/>
</dbReference>
<organism evidence="6 7">
    <name type="scientific">Corynebacterium lizhenjunii</name>
    <dbReference type="NCBI Taxonomy" id="2709394"/>
    <lineage>
        <taxon>Bacteria</taxon>
        <taxon>Bacillati</taxon>
        <taxon>Actinomycetota</taxon>
        <taxon>Actinomycetes</taxon>
        <taxon>Mycobacteriales</taxon>
        <taxon>Corynebacteriaceae</taxon>
        <taxon>Corynebacterium</taxon>
    </lineage>
</organism>
<name>A0A7T0KGT4_9CORY</name>
<dbReference type="AlphaFoldDB" id="A0A7T0KGT4"/>
<dbReference type="CDD" id="cd00002">
    <property type="entry name" value="YbaK_deacylase"/>
    <property type="match status" value="1"/>
</dbReference>
<feature type="domain" description="YbaK/aminoacyl-tRNA synthetase-associated" evidence="5">
    <location>
        <begin position="38"/>
        <end position="151"/>
    </location>
</feature>
<proteinExistence type="inferred from homology"/>
<dbReference type="Proteomes" id="UP000594681">
    <property type="component" value="Chromosome"/>
</dbReference>
<evidence type="ECO:0000256" key="4">
    <source>
        <dbReference type="PIRNR" id="PIRNR006181"/>
    </source>
</evidence>
<dbReference type="KEGG" id="cliz:G7Y31_03060"/>
<dbReference type="PANTHER" id="PTHR30411">
    <property type="entry name" value="CYTOPLASMIC PROTEIN"/>
    <property type="match status" value="1"/>
</dbReference>
<dbReference type="GO" id="GO:0016829">
    <property type="term" value="F:lyase activity"/>
    <property type="evidence" value="ECO:0007669"/>
    <property type="project" value="UniProtKB-KW"/>
</dbReference>
<dbReference type="GO" id="GO:0002161">
    <property type="term" value="F:aminoacyl-tRNA deacylase activity"/>
    <property type="evidence" value="ECO:0007669"/>
    <property type="project" value="InterPro"/>
</dbReference>
<keyword evidence="3 4" id="KW-0456">Lyase</keyword>
<dbReference type="RefSeq" id="WP_165008537.1">
    <property type="nucleotide sequence ID" value="NZ_CP064954.1"/>
</dbReference>
<protein>
    <recommendedName>
        <fullName evidence="4">Cys-tRNA(Pro)/Cys-tRNA(Cys) deacylase</fullName>
        <ecNumber evidence="4">4.2.-.-</ecNumber>
    </recommendedName>
</protein>
<dbReference type="Pfam" id="PF04073">
    <property type="entry name" value="tRNA_edit"/>
    <property type="match status" value="1"/>
</dbReference>